<evidence type="ECO:0000313" key="2">
    <source>
        <dbReference type="EMBL" id="ADU61244.1"/>
    </source>
</evidence>
<evidence type="ECO:0008006" key="4">
    <source>
        <dbReference type="Google" id="ProtNLM"/>
    </source>
</evidence>
<dbReference type="eggNOG" id="COG0412">
    <property type="taxonomic scope" value="Bacteria"/>
</dbReference>
<feature type="signal peptide" evidence="1">
    <location>
        <begin position="1"/>
        <end position="25"/>
    </location>
</feature>
<dbReference type="InterPro" id="IPR029058">
    <property type="entry name" value="AB_hydrolase_fold"/>
</dbReference>
<name>E6VVP2_PSEA9</name>
<keyword evidence="1" id="KW-0732">Signal</keyword>
<keyword evidence="3" id="KW-1185">Reference proteome</keyword>
<dbReference type="SUPFAM" id="SSF53474">
    <property type="entry name" value="alpha/beta-Hydrolases"/>
    <property type="match status" value="1"/>
</dbReference>
<evidence type="ECO:0000313" key="3">
    <source>
        <dbReference type="Proteomes" id="UP000002191"/>
    </source>
</evidence>
<sequence length="234" mass="25177" precursor="true">MPCRVPFFALVLSLAVLLAPHPVRAITFDQAMAGVDPQARYLFYLHGQPAHKAGEPPAVSPRYGAYQTSDIVAHFEDRGLTVIDDIPMQDNANRSAAEVIRRMRVLMAAGVAPGNITVAGYSKGGFVALLVSSGLGDPRVGYVIMAGCGTGRNGFAFEQFLAKKRGARLKGRMLSVFAANDMEAGSCQGAVEQATGGGLVFQETRIRSSKGHGLFYQPLPEWIIPVARWARDEQ</sequence>
<feature type="chain" id="PRO_5003214138" description="Phospholipase/Carboxylesterase" evidence="1">
    <location>
        <begin position="26"/>
        <end position="234"/>
    </location>
</feature>
<reference evidence="2 3" key="2">
    <citation type="journal article" date="2014" name="Genome Announc.">
        <title>Complete Genome Sequence of the Subsurface, Mesophilic Sulfate-Reducing Bacterium Desulfovibrio aespoeensis Aspo-2.</title>
        <authorList>
            <person name="Pedersen K."/>
            <person name="Bengtsson A."/>
            <person name="Edlund J."/>
            <person name="Rabe L."/>
            <person name="Hazen T."/>
            <person name="Chakraborty R."/>
            <person name="Goodwin L."/>
            <person name="Shapiro N."/>
        </authorList>
    </citation>
    <scope>NUCLEOTIDE SEQUENCE [LARGE SCALE GENOMIC DNA]</scope>
    <source>
        <strain evidence="3">ATCC 700646 / DSM 10631 / Aspo-2</strain>
    </source>
</reference>
<gene>
    <name evidence="2" type="ordered locus">Daes_0217</name>
</gene>
<dbReference type="HOGENOM" id="CLU_089350_0_0_7"/>
<dbReference type="AlphaFoldDB" id="E6VVP2"/>
<protein>
    <recommendedName>
        <fullName evidence="4">Phospholipase/Carboxylesterase</fullName>
    </recommendedName>
</protein>
<dbReference type="Gene3D" id="3.40.50.1820">
    <property type="entry name" value="alpha/beta hydrolase"/>
    <property type="match status" value="1"/>
</dbReference>
<dbReference type="EMBL" id="CP002431">
    <property type="protein sequence ID" value="ADU61244.1"/>
    <property type="molecule type" value="Genomic_DNA"/>
</dbReference>
<dbReference type="RefSeq" id="WP_013513181.1">
    <property type="nucleotide sequence ID" value="NC_014844.1"/>
</dbReference>
<organism evidence="2 3">
    <name type="scientific">Pseudodesulfovibrio aespoeensis (strain ATCC 700646 / DSM 10631 / Aspo-2)</name>
    <name type="common">Desulfovibrio aespoeensis</name>
    <dbReference type="NCBI Taxonomy" id="643562"/>
    <lineage>
        <taxon>Bacteria</taxon>
        <taxon>Pseudomonadati</taxon>
        <taxon>Thermodesulfobacteriota</taxon>
        <taxon>Desulfovibrionia</taxon>
        <taxon>Desulfovibrionales</taxon>
        <taxon>Desulfovibrionaceae</taxon>
    </lineage>
</organism>
<reference evidence="3" key="1">
    <citation type="submission" date="2010-12" db="EMBL/GenBank/DDBJ databases">
        <title>Complete sequence of Desulfovibrio aespoeensis Aspo-2.</title>
        <authorList>
            <consortium name="US DOE Joint Genome Institute"/>
            <person name="Lucas S."/>
            <person name="Copeland A."/>
            <person name="Lapidus A."/>
            <person name="Cheng J.-F."/>
            <person name="Goodwin L."/>
            <person name="Pitluck S."/>
            <person name="Chertkov O."/>
            <person name="Misra M."/>
            <person name="Detter J.C."/>
            <person name="Han C."/>
            <person name="Tapia R."/>
            <person name="Land M."/>
            <person name="Hauser L."/>
            <person name="Kyrpides N."/>
            <person name="Ivanova N."/>
            <person name="Ovchinnikova G."/>
            <person name="Pedersen K."/>
            <person name="Jagevall S."/>
            <person name="Hazen T."/>
            <person name="Woyke T."/>
        </authorList>
    </citation>
    <scope>NUCLEOTIDE SEQUENCE [LARGE SCALE GENOMIC DNA]</scope>
    <source>
        <strain evidence="3">ATCC 700646 / DSM 10631 / Aspo-2</strain>
    </source>
</reference>
<dbReference type="KEGG" id="das:Daes_0217"/>
<evidence type="ECO:0000256" key="1">
    <source>
        <dbReference type="SAM" id="SignalP"/>
    </source>
</evidence>
<dbReference type="STRING" id="643562.Daes_0217"/>
<dbReference type="OrthoDB" id="823958at2"/>
<accession>E6VVP2</accession>
<proteinExistence type="predicted"/>
<dbReference type="Proteomes" id="UP000002191">
    <property type="component" value="Chromosome"/>
</dbReference>